<accession>A0A8S8X6X1</accession>
<name>A0A8S8X6X1_9PROT</name>
<dbReference type="EMBL" id="BOPV01000001">
    <property type="protein sequence ID" value="GIL37894.1"/>
    <property type="molecule type" value="Genomic_DNA"/>
</dbReference>
<dbReference type="RefSeq" id="WP_420240798.1">
    <property type="nucleotide sequence ID" value="NZ_BOPV01000001.1"/>
</dbReference>
<gene>
    <name evidence="1" type="ORF">TMPK1_01310</name>
</gene>
<comment type="caution">
    <text evidence="1">The sequence shown here is derived from an EMBL/GenBank/DDBJ whole genome shotgun (WGS) entry which is preliminary data.</text>
</comment>
<proteinExistence type="predicted"/>
<dbReference type="Proteomes" id="UP000681075">
    <property type="component" value="Unassembled WGS sequence"/>
</dbReference>
<dbReference type="AlphaFoldDB" id="A0A8S8X6X1"/>
<sequence length="75" mass="8555">MVRSNRRGREVAEGQVYVKQGRGGGIWTVVALRDDGLGAQHAQMRRMDEPNTYRTIAIQSLLDPKQFRVQEQQAE</sequence>
<reference evidence="1" key="1">
    <citation type="submission" date="2021-02" db="EMBL/GenBank/DDBJ databases">
        <title>Genome sequence of Rhodospirillales sp. strain TMPK1 isolated from soil.</title>
        <authorList>
            <person name="Nakai R."/>
            <person name="Kusada H."/>
            <person name="Tamaki H."/>
        </authorList>
    </citation>
    <scope>NUCLEOTIDE SEQUENCE</scope>
    <source>
        <strain evidence="1">TMPK1</strain>
    </source>
</reference>
<evidence type="ECO:0000313" key="1">
    <source>
        <dbReference type="EMBL" id="GIL37894.1"/>
    </source>
</evidence>
<protein>
    <submittedName>
        <fullName evidence="1">Uncharacterized protein</fullName>
    </submittedName>
</protein>
<keyword evidence="2" id="KW-1185">Reference proteome</keyword>
<evidence type="ECO:0000313" key="2">
    <source>
        <dbReference type="Proteomes" id="UP000681075"/>
    </source>
</evidence>
<organism evidence="1 2">
    <name type="scientific">Roseiterribacter gracilis</name>
    <dbReference type="NCBI Taxonomy" id="2812848"/>
    <lineage>
        <taxon>Bacteria</taxon>
        <taxon>Pseudomonadati</taxon>
        <taxon>Pseudomonadota</taxon>
        <taxon>Alphaproteobacteria</taxon>
        <taxon>Rhodospirillales</taxon>
        <taxon>Roseiterribacteraceae</taxon>
        <taxon>Roseiterribacter</taxon>
    </lineage>
</organism>